<keyword evidence="3" id="KW-1185">Reference proteome</keyword>
<name>A0ABN1KFY1_9BURK</name>
<dbReference type="Gene3D" id="3.40.710.10">
    <property type="entry name" value="DD-peptidase/beta-lactamase superfamily"/>
    <property type="match status" value="1"/>
</dbReference>
<gene>
    <name evidence="2" type="ORF">GCM10009107_52070</name>
</gene>
<dbReference type="PANTHER" id="PTHR46825:SF12">
    <property type="entry name" value="PENICILLIN-BINDING PROTEIN 4"/>
    <property type="match status" value="1"/>
</dbReference>
<feature type="domain" description="Beta-lactamase-related" evidence="1">
    <location>
        <begin position="50"/>
        <end position="366"/>
    </location>
</feature>
<dbReference type="SUPFAM" id="SSF56601">
    <property type="entry name" value="beta-lactamase/transpeptidase-like"/>
    <property type="match status" value="1"/>
</dbReference>
<reference evidence="2 3" key="1">
    <citation type="journal article" date="2019" name="Int. J. Syst. Evol. Microbiol.">
        <title>The Global Catalogue of Microorganisms (GCM) 10K type strain sequencing project: providing services to taxonomists for standard genome sequencing and annotation.</title>
        <authorList>
            <consortium name="The Broad Institute Genomics Platform"/>
            <consortium name="The Broad Institute Genome Sequencing Center for Infectious Disease"/>
            <person name="Wu L."/>
            <person name="Ma J."/>
        </authorList>
    </citation>
    <scope>NUCLEOTIDE SEQUENCE [LARGE SCALE GENOMIC DNA]</scope>
    <source>
        <strain evidence="2 3">JCM 15503</strain>
    </source>
</reference>
<accession>A0ABN1KFY1</accession>
<proteinExistence type="predicted"/>
<organism evidence="2 3">
    <name type="scientific">Ideonella azotifigens</name>
    <dbReference type="NCBI Taxonomy" id="513160"/>
    <lineage>
        <taxon>Bacteria</taxon>
        <taxon>Pseudomonadati</taxon>
        <taxon>Pseudomonadota</taxon>
        <taxon>Betaproteobacteria</taxon>
        <taxon>Burkholderiales</taxon>
        <taxon>Sphaerotilaceae</taxon>
        <taxon>Ideonella</taxon>
    </lineage>
</organism>
<dbReference type="EMBL" id="BAAAEW010000042">
    <property type="protein sequence ID" value="GAA0765154.1"/>
    <property type="molecule type" value="Genomic_DNA"/>
</dbReference>
<dbReference type="Pfam" id="PF00144">
    <property type="entry name" value="Beta-lactamase"/>
    <property type="match status" value="1"/>
</dbReference>
<evidence type="ECO:0000259" key="1">
    <source>
        <dbReference type="Pfam" id="PF00144"/>
    </source>
</evidence>
<dbReference type="InterPro" id="IPR012338">
    <property type="entry name" value="Beta-lactam/transpept-like"/>
</dbReference>
<comment type="caution">
    <text evidence="2">The sequence shown here is derived from an EMBL/GenBank/DDBJ whole genome shotgun (WGS) entry which is preliminary data.</text>
</comment>
<evidence type="ECO:0000313" key="3">
    <source>
        <dbReference type="Proteomes" id="UP001500279"/>
    </source>
</evidence>
<dbReference type="PANTHER" id="PTHR46825">
    <property type="entry name" value="D-ALANYL-D-ALANINE-CARBOXYPEPTIDASE/ENDOPEPTIDASE AMPH"/>
    <property type="match status" value="1"/>
</dbReference>
<dbReference type="InterPro" id="IPR001466">
    <property type="entry name" value="Beta-lactam-related"/>
</dbReference>
<sequence length="483" mass="51225">MALCLQVHAAEPTVSEPPASAADEARMSRVAQGLSTRVVVKDSPNRKMAIAERMAFHQVPAVSIAVIDHGQVAWARAYGVLDAASQRPATTTTLFQAASVSKAVSAIGALRLVEQGKLSLDGAANRQLSAWQIPGNGFTQGREVSLRMLLNHSAGLSVHGFDGYEVGQKIPTLLQVLDGLPPAKSAPVRVEAVPGTAWRYSGGGFSVVQLMMSEASQQPFEQYMQASVLNPLGMTHSTFAQSLPPGWRELAASGHGADGTAVKGGWHVYPEAAAAGLWTTPTDLARVITEVQRAEAGQSNELLSRGMASTMLTRGLGEYGLGFFVENLGQTTSFSHSGGTEGFRAQVYGYTRSGQGAVVMTNGANGAALIDEILCSIAAEYGWPEFQVTEKPVAKPDAAANKAVAGTYQLLDKPAQVIAAGEHLYFQSDLFGPKRMELFPESKTAYFMTAQDMSVRFELKDDGTAAGFSLIRGANAYPGTKQR</sequence>
<protein>
    <recommendedName>
        <fullName evidence="1">Beta-lactamase-related domain-containing protein</fullName>
    </recommendedName>
</protein>
<evidence type="ECO:0000313" key="2">
    <source>
        <dbReference type="EMBL" id="GAA0765154.1"/>
    </source>
</evidence>
<dbReference type="InterPro" id="IPR050491">
    <property type="entry name" value="AmpC-like"/>
</dbReference>
<dbReference type="Proteomes" id="UP001500279">
    <property type="component" value="Unassembled WGS sequence"/>
</dbReference>